<reference evidence="8 9" key="1">
    <citation type="journal article" date="2019" name="Int. J. Syst. Evol. Microbiol.">
        <title>The Global Catalogue of Microorganisms (GCM) 10K type strain sequencing project: providing services to taxonomists for standard genome sequencing and annotation.</title>
        <authorList>
            <consortium name="The Broad Institute Genomics Platform"/>
            <consortium name="The Broad Institute Genome Sequencing Center for Infectious Disease"/>
            <person name="Wu L."/>
            <person name="Ma J."/>
        </authorList>
    </citation>
    <scope>NUCLEOTIDE SEQUENCE [LARGE SCALE GENOMIC DNA]</scope>
    <source>
        <strain evidence="8 9">JCM 15503</strain>
    </source>
</reference>
<dbReference type="InterPro" id="IPR050090">
    <property type="entry name" value="Tyrosine_recombinase_XerCD"/>
</dbReference>
<evidence type="ECO:0000256" key="5">
    <source>
        <dbReference type="PROSITE-ProRule" id="PRU01248"/>
    </source>
</evidence>
<keyword evidence="2" id="KW-0229">DNA integration</keyword>
<keyword evidence="3 5" id="KW-0238">DNA-binding</keyword>
<protein>
    <recommendedName>
        <fullName evidence="10">Integrase</fullName>
    </recommendedName>
</protein>
<dbReference type="PANTHER" id="PTHR30349">
    <property type="entry name" value="PHAGE INTEGRASE-RELATED"/>
    <property type="match status" value="1"/>
</dbReference>
<dbReference type="InterPro" id="IPR013762">
    <property type="entry name" value="Integrase-like_cat_sf"/>
</dbReference>
<feature type="domain" description="Core-binding (CB)" evidence="7">
    <location>
        <begin position="240"/>
        <end position="351"/>
    </location>
</feature>
<organism evidence="8 9">
    <name type="scientific">Ideonella azotifigens</name>
    <dbReference type="NCBI Taxonomy" id="513160"/>
    <lineage>
        <taxon>Bacteria</taxon>
        <taxon>Pseudomonadati</taxon>
        <taxon>Pseudomonadota</taxon>
        <taxon>Betaproteobacteria</taxon>
        <taxon>Burkholderiales</taxon>
        <taxon>Sphaerotilaceae</taxon>
        <taxon>Ideonella</taxon>
    </lineage>
</organism>
<evidence type="ECO:0000259" key="6">
    <source>
        <dbReference type="PROSITE" id="PS51898"/>
    </source>
</evidence>
<dbReference type="InterPro" id="IPR002104">
    <property type="entry name" value="Integrase_catalytic"/>
</dbReference>
<dbReference type="Proteomes" id="UP001500279">
    <property type="component" value="Unassembled WGS sequence"/>
</dbReference>
<dbReference type="EMBL" id="BAAAEW010000004">
    <property type="protein sequence ID" value="GAA0742107.1"/>
    <property type="molecule type" value="Genomic_DNA"/>
</dbReference>
<gene>
    <name evidence="8" type="ORF">GCM10009107_05260</name>
</gene>
<evidence type="ECO:0000313" key="8">
    <source>
        <dbReference type="EMBL" id="GAA0742107.1"/>
    </source>
</evidence>
<dbReference type="PANTHER" id="PTHR30349:SF64">
    <property type="entry name" value="PROPHAGE INTEGRASE INTD-RELATED"/>
    <property type="match status" value="1"/>
</dbReference>
<evidence type="ECO:0000256" key="3">
    <source>
        <dbReference type="ARBA" id="ARBA00023125"/>
    </source>
</evidence>
<dbReference type="Gene3D" id="1.10.150.130">
    <property type="match status" value="1"/>
</dbReference>
<sequence>MASIPTASRLAGTRIPRRRSFMAQPFKHPASGIYYLRRKVPPELRASLGREFKQSLKTREPAEAKARFAEAWAQAEAAFAAARAQLAGVEAIGVGDAHQLAARWFREEQARVEREGAFTEMLAEGSRTASGRGDEVGEWATSYSTFEAAAEEGNGPPNDDWAAVVAPHIAKALSKHKLPRPAPGSRAAEHLSAAFLEHLHKLSDWAMSRYEGRYLALGLGVAPVQHLRSEGPKPSMSKAVKLMALFDEYSTDKTLNDGDTRATRKTLASFQATVQRFTELMGDLDITAINREVVARYRAELARLPAKGEGTRGLNASQLIAKAEKEGLPRLSEPTILNHIRAVSAVLSHGVRLQRLPENPIIAGGVGRSAAKAATRRVAGIRRRKDYSPDELRAIFTSPAFTETDWAPPRAAFGKAWYWLPLLLYYTGARREELAQLKASDVKKSPDGIWHLNILAAEDEEDGSRGVKTEGSRRLLPLHPDLVKRGFLDYASSLPTKGQLFPDLKPSPSGYFGANFGKRWAVYLKETVKLDSSVSPIHGFRHTFKTLSRDVGIPEDVHDAITGHAGTGGIARDYGSMTLRRMAEELAKYPEAPTV</sequence>
<dbReference type="CDD" id="cd01184">
    <property type="entry name" value="INT_C_like_1"/>
    <property type="match status" value="1"/>
</dbReference>
<dbReference type="InterPro" id="IPR044068">
    <property type="entry name" value="CB"/>
</dbReference>
<keyword evidence="4" id="KW-0233">DNA recombination</keyword>
<keyword evidence="9" id="KW-1185">Reference proteome</keyword>
<comment type="caution">
    <text evidence="8">The sequence shown here is derived from an EMBL/GenBank/DDBJ whole genome shotgun (WGS) entry which is preliminary data.</text>
</comment>
<dbReference type="SUPFAM" id="SSF56349">
    <property type="entry name" value="DNA breaking-rejoining enzymes"/>
    <property type="match status" value="1"/>
</dbReference>
<evidence type="ECO:0008006" key="10">
    <source>
        <dbReference type="Google" id="ProtNLM"/>
    </source>
</evidence>
<evidence type="ECO:0000259" key="7">
    <source>
        <dbReference type="PROSITE" id="PS51900"/>
    </source>
</evidence>
<dbReference type="Pfam" id="PF20172">
    <property type="entry name" value="DUF6538"/>
    <property type="match status" value="1"/>
</dbReference>
<feature type="domain" description="Tyr recombinase" evidence="6">
    <location>
        <begin position="382"/>
        <end position="587"/>
    </location>
</feature>
<evidence type="ECO:0000256" key="1">
    <source>
        <dbReference type="ARBA" id="ARBA00008857"/>
    </source>
</evidence>
<dbReference type="InterPro" id="IPR011010">
    <property type="entry name" value="DNA_brk_join_enz"/>
</dbReference>
<dbReference type="InterPro" id="IPR046668">
    <property type="entry name" value="DUF6538"/>
</dbReference>
<dbReference type="Gene3D" id="1.10.443.10">
    <property type="entry name" value="Intergrase catalytic core"/>
    <property type="match status" value="1"/>
</dbReference>
<accession>A0ABN1JL77</accession>
<dbReference type="PROSITE" id="PS51898">
    <property type="entry name" value="TYR_RECOMBINASE"/>
    <property type="match status" value="1"/>
</dbReference>
<dbReference type="PROSITE" id="PS51900">
    <property type="entry name" value="CB"/>
    <property type="match status" value="1"/>
</dbReference>
<evidence type="ECO:0000256" key="2">
    <source>
        <dbReference type="ARBA" id="ARBA00022908"/>
    </source>
</evidence>
<name>A0ABN1JL77_9BURK</name>
<evidence type="ECO:0000256" key="4">
    <source>
        <dbReference type="ARBA" id="ARBA00023172"/>
    </source>
</evidence>
<dbReference type="InterPro" id="IPR010998">
    <property type="entry name" value="Integrase_recombinase_N"/>
</dbReference>
<evidence type="ECO:0000313" key="9">
    <source>
        <dbReference type="Proteomes" id="UP001500279"/>
    </source>
</evidence>
<comment type="similarity">
    <text evidence="1">Belongs to the 'phage' integrase family.</text>
</comment>
<proteinExistence type="inferred from homology"/>